<evidence type="ECO:0000256" key="2">
    <source>
        <dbReference type="ARBA" id="ARBA00008892"/>
    </source>
</evidence>
<keyword evidence="8 13" id="KW-1133">Transmembrane helix</keyword>
<comment type="subunit">
    <text evidence="3">F-type ATPases have 2 components, CF(1) - the catalytic core - and CF(0) - the membrane proton channel.</text>
</comment>
<evidence type="ECO:0000256" key="10">
    <source>
        <dbReference type="ARBA" id="ARBA00023128"/>
    </source>
</evidence>
<keyword evidence="5 12" id="KW-0138">CF(0)</keyword>
<dbReference type="CTD" id="4509"/>
<evidence type="ECO:0000256" key="8">
    <source>
        <dbReference type="ARBA" id="ARBA00022989"/>
    </source>
</evidence>
<evidence type="ECO:0000256" key="5">
    <source>
        <dbReference type="ARBA" id="ARBA00022547"/>
    </source>
</evidence>
<dbReference type="RefSeq" id="YP_009926449.1">
    <property type="nucleotide sequence ID" value="NC_050677.1"/>
</dbReference>
<name>A0A7G7WQG5_9EUCA</name>
<evidence type="ECO:0000256" key="6">
    <source>
        <dbReference type="ARBA" id="ARBA00022692"/>
    </source>
</evidence>
<sequence length="51" mass="6264">MPQMGPIMWLYMYIFFLTLFLFFLTLNYFIGAPKKTHTEMKTPKPSLNWKW</sequence>
<organism evidence="14">
    <name type="scientific">Saron marmoratus</name>
    <dbReference type="NCBI Taxonomy" id="1055079"/>
    <lineage>
        <taxon>Eukaryota</taxon>
        <taxon>Metazoa</taxon>
        <taxon>Ecdysozoa</taxon>
        <taxon>Arthropoda</taxon>
        <taxon>Crustacea</taxon>
        <taxon>Multicrustacea</taxon>
        <taxon>Malacostraca</taxon>
        <taxon>Eumalacostraca</taxon>
        <taxon>Eucarida</taxon>
        <taxon>Decapoda</taxon>
        <taxon>Pleocyemata</taxon>
        <taxon>Caridea</taxon>
        <taxon>Alpheoidea</taxon>
        <taxon>Hippolytidae</taxon>
        <taxon>Saron</taxon>
    </lineage>
</organism>
<accession>A0A7G7WQG5</accession>
<dbReference type="EMBL" id="MT795210">
    <property type="protein sequence ID" value="QNH68792.1"/>
    <property type="molecule type" value="Genomic_DNA"/>
</dbReference>
<keyword evidence="10 12" id="KW-0496">Mitochondrion</keyword>
<evidence type="ECO:0000256" key="7">
    <source>
        <dbReference type="ARBA" id="ARBA00022781"/>
    </source>
</evidence>
<dbReference type="GO" id="GO:0015078">
    <property type="term" value="F:proton transmembrane transporter activity"/>
    <property type="evidence" value="ECO:0007669"/>
    <property type="project" value="InterPro"/>
</dbReference>
<keyword evidence="6 12" id="KW-0812">Transmembrane</keyword>
<evidence type="ECO:0000256" key="4">
    <source>
        <dbReference type="ARBA" id="ARBA00022448"/>
    </source>
</evidence>
<dbReference type="GO" id="GO:0031966">
    <property type="term" value="C:mitochondrial membrane"/>
    <property type="evidence" value="ECO:0007669"/>
    <property type="project" value="UniProtKB-SubCell"/>
</dbReference>
<evidence type="ECO:0000256" key="11">
    <source>
        <dbReference type="ARBA" id="ARBA00023136"/>
    </source>
</evidence>
<proteinExistence type="inferred from homology"/>
<dbReference type="GO" id="GO:0045259">
    <property type="term" value="C:proton-transporting ATP synthase complex"/>
    <property type="evidence" value="ECO:0007669"/>
    <property type="project" value="UniProtKB-KW"/>
</dbReference>
<evidence type="ECO:0000256" key="13">
    <source>
        <dbReference type="SAM" id="Phobius"/>
    </source>
</evidence>
<keyword evidence="11 13" id="KW-0472">Membrane</keyword>
<dbReference type="InterPro" id="IPR001421">
    <property type="entry name" value="ATP8_metazoa"/>
</dbReference>
<evidence type="ECO:0000313" key="14">
    <source>
        <dbReference type="EMBL" id="QNH68792.1"/>
    </source>
</evidence>
<evidence type="ECO:0000256" key="9">
    <source>
        <dbReference type="ARBA" id="ARBA00023065"/>
    </source>
</evidence>
<geneLocation type="mitochondrion" evidence="14"/>
<evidence type="ECO:0000256" key="12">
    <source>
        <dbReference type="RuleBase" id="RU003661"/>
    </source>
</evidence>
<keyword evidence="7 12" id="KW-0375">Hydrogen ion transport</keyword>
<dbReference type="GeneID" id="59142979"/>
<comment type="similarity">
    <text evidence="2 12">Belongs to the ATPase protein 8 family.</text>
</comment>
<evidence type="ECO:0000256" key="1">
    <source>
        <dbReference type="ARBA" id="ARBA00004304"/>
    </source>
</evidence>
<reference evidence="14" key="1">
    <citation type="submission" date="2020-07" db="EMBL/GenBank/DDBJ databases">
        <authorList>
            <person name="Wen J."/>
        </authorList>
    </citation>
    <scope>NUCLEOTIDE SEQUENCE</scope>
</reference>
<feature type="transmembrane region" description="Helical" evidence="13">
    <location>
        <begin position="6"/>
        <end position="30"/>
    </location>
</feature>
<gene>
    <name evidence="14" type="primary">ATP8</name>
</gene>
<evidence type="ECO:0000256" key="3">
    <source>
        <dbReference type="ARBA" id="ARBA00011291"/>
    </source>
</evidence>
<comment type="subcellular location">
    <subcellularLocation>
        <location evidence="1 12">Mitochondrion membrane</location>
        <topology evidence="1 12">Single-pass membrane protein</topology>
    </subcellularLocation>
</comment>
<protein>
    <recommendedName>
        <fullName evidence="12">ATP synthase complex subunit 8</fullName>
    </recommendedName>
</protein>
<dbReference type="GO" id="GO:0015986">
    <property type="term" value="P:proton motive force-driven ATP synthesis"/>
    <property type="evidence" value="ECO:0007669"/>
    <property type="project" value="InterPro"/>
</dbReference>
<keyword evidence="4 12" id="KW-0813">Transport</keyword>
<keyword evidence="9 12" id="KW-0406">Ion transport</keyword>
<dbReference type="AlphaFoldDB" id="A0A7G7WQG5"/>
<dbReference type="Pfam" id="PF00895">
    <property type="entry name" value="ATP-synt_8"/>
    <property type="match status" value="1"/>
</dbReference>